<evidence type="ECO:0000313" key="2">
    <source>
        <dbReference type="EMBL" id="VEL16285.1"/>
    </source>
</evidence>
<protein>
    <submittedName>
        <fullName evidence="2">Uncharacterized protein</fullName>
    </submittedName>
</protein>
<reference evidence="2" key="1">
    <citation type="submission" date="2018-11" db="EMBL/GenBank/DDBJ databases">
        <authorList>
            <consortium name="Pathogen Informatics"/>
        </authorList>
    </citation>
    <scope>NUCLEOTIDE SEQUENCE</scope>
</reference>
<keyword evidence="3" id="KW-1185">Reference proteome</keyword>
<accession>A0A448WNN5</accession>
<keyword evidence="1" id="KW-0812">Transmembrane</keyword>
<evidence type="ECO:0000256" key="1">
    <source>
        <dbReference type="SAM" id="Phobius"/>
    </source>
</evidence>
<dbReference type="OrthoDB" id="444119at2759"/>
<dbReference type="Proteomes" id="UP000784294">
    <property type="component" value="Unassembled WGS sequence"/>
</dbReference>
<comment type="caution">
    <text evidence="2">The sequence shown here is derived from an EMBL/GenBank/DDBJ whole genome shotgun (WGS) entry which is preliminary data.</text>
</comment>
<keyword evidence="1" id="KW-1133">Transmembrane helix</keyword>
<dbReference type="EMBL" id="CAAALY010027876">
    <property type="protein sequence ID" value="VEL16285.1"/>
    <property type="molecule type" value="Genomic_DNA"/>
</dbReference>
<organism evidence="2 3">
    <name type="scientific">Protopolystoma xenopodis</name>
    <dbReference type="NCBI Taxonomy" id="117903"/>
    <lineage>
        <taxon>Eukaryota</taxon>
        <taxon>Metazoa</taxon>
        <taxon>Spiralia</taxon>
        <taxon>Lophotrochozoa</taxon>
        <taxon>Platyhelminthes</taxon>
        <taxon>Monogenea</taxon>
        <taxon>Polyopisthocotylea</taxon>
        <taxon>Polystomatidea</taxon>
        <taxon>Polystomatidae</taxon>
        <taxon>Protopolystoma</taxon>
    </lineage>
</organism>
<evidence type="ECO:0000313" key="3">
    <source>
        <dbReference type="Proteomes" id="UP000784294"/>
    </source>
</evidence>
<gene>
    <name evidence="2" type="ORF">PXEA_LOCUS9725</name>
</gene>
<feature type="transmembrane region" description="Helical" evidence="1">
    <location>
        <begin position="28"/>
        <end position="49"/>
    </location>
</feature>
<sequence>MLFEMPYSGGVLTSCDLRPVKLLRYVNAIDYVLMAIEVVYMVFVIYYLIEEVLEVVTIFL</sequence>
<name>A0A448WNN5_9PLAT</name>
<proteinExistence type="predicted"/>
<keyword evidence="1" id="KW-0472">Membrane</keyword>
<dbReference type="AlphaFoldDB" id="A0A448WNN5"/>